<protein>
    <submittedName>
        <fullName evidence="1">Uncharacterized protein</fullName>
    </submittedName>
</protein>
<evidence type="ECO:0000313" key="2">
    <source>
        <dbReference type="Proteomes" id="UP001159363"/>
    </source>
</evidence>
<proteinExistence type="predicted"/>
<keyword evidence="2" id="KW-1185">Reference proteome</keyword>
<organism evidence="1 2">
    <name type="scientific">Dryococelus australis</name>
    <dbReference type="NCBI Taxonomy" id="614101"/>
    <lineage>
        <taxon>Eukaryota</taxon>
        <taxon>Metazoa</taxon>
        <taxon>Ecdysozoa</taxon>
        <taxon>Arthropoda</taxon>
        <taxon>Hexapoda</taxon>
        <taxon>Insecta</taxon>
        <taxon>Pterygota</taxon>
        <taxon>Neoptera</taxon>
        <taxon>Polyneoptera</taxon>
        <taxon>Phasmatodea</taxon>
        <taxon>Verophasmatodea</taxon>
        <taxon>Anareolatae</taxon>
        <taxon>Phasmatidae</taxon>
        <taxon>Eurycanthinae</taxon>
        <taxon>Dryococelus</taxon>
    </lineage>
</organism>
<comment type="caution">
    <text evidence="1">The sequence shown here is derived from an EMBL/GenBank/DDBJ whole genome shotgun (WGS) entry which is preliminary data.</text>
</comment>
<dbReference type="Proteomes" id="UP001159363">
    <property type="component" value="Chromosome 5"/>
</dbReference>
<dbReference type="EMBL" id="JARBHB010000006">
    <property type="protein sequence ID" value="KAJ8880887.1"/>
    <property type="molecule type" value="Genomic_DNA"/>
</dbReference>
<name>A0ABQ9H9A6_9NEOP</name>
<reference evidence="1 2" key="1">
    <citation type="submission" date="2023-02" db="EMBL/GenBank/DDBJ databases">
        <title>LHISI_Scaffold_Assembly.</title>
        <authorList>
            <person name="Stuart O.P."/>
            <person name="Cleave R."/>
            <person name="Magrath M.J.L."/>
            <person name="Mikheyev A.S."/>
        </authorList>
    </citation>
    <scope>NUCLEOTIDE SEQUENCE [LARGE SCALE GENOMIC DNA]</scope>
    <source>
        <strain evidence="1">Daus_M_001</strain>
        <tissue evidence="1">Leg muscle</tissue>
    </source>
</reference>
<sequence length="143" mass="17284">MELYKARKEALMNHIESFQQIEWHHSRGRNCERIYQSNDLNVRKMWSIVCEANYSSDLQVKYEYYLKIFDTEFNIRFSTTLVNTCSTVSSLKHMTAHAKIKKREKDELQQQLTYHELRDGVFYKCLQEDKDDELTLIYHCQKT</sequence>
<evidence type="ECO:0000313" key="1">
    <source>
        <dbReference type="EMBL" id="KAJ8880887.1"/>
    </source>
</evidence>
<gene>
    <name evidence="1" type="ORF">PR048_017360</name>
</gene>
<accession>A0ABQ9H9A6</accession>